<accession>A0A087DHW5</accession>
<dbReference type="STRING" id="158787.BSCA_0933"/>
<dbReference type="Gene3D" id="3.40.630.190">
    <property type="entry name" value="LCP protein"/>
    <property type="match status" value="1"/>
</dbReference>
<keyword evidence="3" id="KW-1133">Transmembrane helix</keyword>
<sequence>MVDGNGGATPSTPPSFIPSAQRRRASRAGNAAQASGIEPSSSEARPSQHAESAPPAFAPSSGRRSRTSQSRQSGAAGTGAPASPAAQPQSFAPAAAPDRQPRRSSGSSRTASPAPASYTAASRRERLQSRQFSPSRQSNAAAHPQAGPGNGQAVSGGTPAIALRGPGRGAGRSARRHRPLRVLLITLALLVAVGVISVFGAWNWVNGHLVKSDWLTDMANTKGTSWLLLGSDERDGTEGVAGSDASDITGSRTDTILVLTKPKSGHSSLISIPRDSLMNVDGQYMKINAVSQFYGDKALVGQVESLSGQKIDHVAEIRFGGLKNVVDAIGGVELCYDQDVSDGYSGLEWKSGCHMADGTTALAFSRMRYADAQGDFGRAARQRQVIGAVMKKALSGGTLLNFPKVGKLANAALASITVDEKTNPYTLLQMALAFRDATGSNGVSGSVYWSNPNYYVDGVGSSVLLDDAKNKELFSQLASGTHKAGDVGTLAEEG</sequence>
<feature type="compositionally biased region" description="Low complexity" evidence="2">
    <location>
        <begin position="52"/>
        <end position="121"/>
    </location>
</feature>
<dbReference type="AlphaFoldDB" id="A0A087DHW5"/>
<feature type="region of interest" description="Disordered" evidence="2">
    <location>
        <begin position="1"/>
        <end position="175"/>
    </location>
</feature>
<comment type="similarity">
    <text evidence="1">Belongs to the LytR/CpsA/Psr (LCP) family.</text>
</comment>
<evidence type="ECO:0000313" key="5">
    <source>
        <dbReference type="EMBL" id="KFI95115.1"/>
    </source>
</evidence>
<dbReference type="RefSeq" id="WP_034535412.1">
    <property type="nucleotide sequence ID" value="NZ_CAUPKV010000003.1"/>
</dbReference>
<evidence type="ECO:0000256" key="3">
    <source>
        <dbReference type="SAM" id="Phobius"/>
    </source>
</evidence>
<dbReference type="eggNOG" id="COG1316">
    <property type="taxonomic scope" value="Bacteria"/>
</dbReference>
<dbReference type="OrthoDB" id="9782542at2"/>
<protein>
    <submittedName>
        <fullName evidence="5">Cell envelope-related transcriptional attenuator</fullName>
    </submittedName>
</protein>
<reference evidence="5 6" key="1">
    <citation type="submission" date="2014-03" db="EMBL/GenBank/DDBJ databases">
        <title>Genomics of Bifidobacteria.</title>
        <authorList>
            <person name="Ventura M."/>
            <person name="Milani C."/>
            <person name="Lugli G.A."/>
        </authorList>
    </citation>
    <scope>NUCLEOTIDE SEQUENCE [LARGE SCALE GENOMIC DNA]</scope>
    <source>
        <strain evidence="5 6">LMG 21589</strain>
    </source>
</reference>
<dbReference type="Proteomes" id="UP000029033">
    <property type="component" value="Unassembled WGS sequence"/>
</dbReference>
<dbReference type="Pfam" id="PF03816">
    <property type="entry name" value="LytR_cpsA_psr"/>
    <property type="match status" value="1"/>
</dbReference>
<keyword evidence="6" id="KW-1185">Reference proteome</keyword>
<dbReference type="PANTHER" id="PTHR33392:SF6">
    <property type="entry name" value="POLYISOPRENYL-TEICHOIC ACID--PEPTIDOGLYCAN TEICHOIC ACID TRANSFERASE TAGU"/>
    <property type="match status" value="1"/>
</dbReference>
<evidence type="ECO:0000256" key="1">
    <source>
        <dbReference type="ARBA" id="ARBA00006068"/>
    </source>
</evidence>
<keyword evidence="3" id="KW-0472">Membrane</keyword>
<dbReference type="GeneID" id="85165915"/>
<keyword evidence="3" id="KW-0812">Transmembrane</keyword>
<name>A0A087DHW5_9BIFI</name>
<feature type="compositionally biased region" description="Polar residues" evidence="2">
    <location>
        <begin position="129"/>
        <end position="140"/>
    </location>
</feature>
<organism evidence="5 6">
    <name type="scientific">Bifidobacterium scardovii</name>
    <dbReference type="NCBI Taxonomy" id="158787"/>
    <lineage>
        <taxon>Bacteria</taxon>
        <taxon>Bacillati</taxon>
        <taxon>Actinomycetota</taxon>
        <taxon>Actinomycetes</taxon>
        <taxon>Bifidobacteriales</taxon>
        <taxon>Bifidobacteriaceae</taxon>
        <taxon>Bifidobacterium</taxon>
    </lineage>
</organism>
<dbReference type="NCBIfam" id="TIGR00350">
    <property type="entry name" value="lytR_cpsA_psr"/>
    <property type="match status" value="1"/>
</dbReference>
<dbReference type="EMBL" id="JGZO01000004">
    <property type="protein sequence ID" value="KFI95115.1"/>
    <property type="molecule type" value="Genomic_DNA"/>
</dbReference>
<evidence type="ECO:0000256" key="2">
    <source>
        <dbReference type="SAM" id="MobiDB-lite"/>
    </source>
</evidence>
<dbReference type="PANTHER" id="PTHR33392">
    <property type="entry name" value="POLYISOPRENYL-TEICHOIC ACID--PEPTIDOGLYCAN TEICHOIC ACID TRANSFERASE TAGU"/>
    <property type="match status" value="1"/>
</dbReference>
<dbReference type="InterPro" id="IPR050922">
    <property type="entry name" value="LytR/CpsA/Psr_CW_biosynth"/>
</dbReference>
<evidence type="ECO:0000259" key="4">
    <source>
        <dbReference type="Pfam" id="PF03816"/>
    </source>
</evidence>
<feature type="domain" description="Cell envelope-related transcriptional attenuator" evidence="4">
    <location>
        <begin position="252"/>
        <end position="394"/>
    </location>
</feature>
<gene>
    <name evidence="5" type="ORF">BSCA_0933</name>
</gene>
<comment type="caution">
    <text evidence="5">The sequence shown here is derived from an EMBL/GenBank/DDBJ whole genome shotgun (WGS) entry which is preliminary data.</text>
</comment>
<dbReference type="InterPro" id="IPR004474">
    <property type="entry name" value="LytR_CpsA_psr"/>
</dbReference>
<feature type="transmembrane region" description="Helical" evidence="3">
    <location>
        <begin position="182"/>
        <end position="205"/>
    </location>
</feature>
<proteinExistence type="inferred from homology"/>
<evidence type="ECO:0000313" key="6">
    <source>
        <dbReference type="Proteomes" id="UP000029033"/>
    </source>
</evidence>